<sequence length="136" mass="13296">MSTPPPGEYPGQPPQAPQAPQPPKDQYGAAPAYSGGAAPSGDATAGKTLGIVGLILAFLAPPIGLILSIVALVQSKNAGVKNTLAKVGLILSIVFIVIAIIAIIAGIAIGAAAFNEACASLGSGVHTDGTTTITCP</sequence>
<gene>
    <name evidence="3" type="ORF">EDD42_0238</name>
</gene>
<feature type="compositionally biased region" description="Low complexity" evidence="1">
    <location>
        <begin position="27"/>
        <end position="40"/>
    </location>
</feature>
<organism evidence="3 4">
    <name type="scientific">Plantibacter flavus</name>
    <dbReference type="NCBI Taxonomy" id="150123"/>
    <lineage>
        <taxon>Bacteria</taxon>
        <taxon>Bacillati</taxon>
        <taxon>Actinomycetota</taxon>
        <taxon>Actinomycetes</taxon>
        <taxon>Micrococcales</taxon>
        <taxon>Microbacteriaceae</taxon>
        <taxon>Plantibacter</taxon>
    </lineage>
</organism>
<keyword evidence="2" id="KW-0472">Membrane</keyword>
<dbReference type="RefSeq" id="WP_085514297.1">
    <property type="nucleotide sequence ID" value="NZ_FXAP01000008.1"/>
</dbReference>
<feature type="transmembrane region" description="Helical" evidence="2">
    <location>
        <begin position="85"/>
        <end position="114"/>
    </location>
</feature>
<comment type="caution">
    <text evidence="3">The sequence shown here is derived from an EMBL/GenBank/DDBJ whole genome shotgun (WGS) entry which is preliminary data.</text>
</comment>
<keyword evidence="2" id="KW-1133">Transmembrane helix</keyword>
<evidence type="ECO:0000256" key="1">
    <source>
        <dbReference type="SAM" id="MobiDB-lite"/>
    </source>
</evidence>
<evidence type="ECO:0000256" key="2">
    <source>
        <dbReference type="SAM" id="Phobius"/>
    </source>
</evidence>
<protein>
    <recommendedName>
        <fullName evidence="5">DUF4190 domain-containing protein</fullName>
    </recommendedName>
</protein>
<evidence type="ECO:0000313" key="3">
    <source>
        <dbReference type="EMBL" id="ROR80201.1"/>
    </source>
</evidence>
<evidence type="ECO:0008006" key="5">
    <source>
        <dbReference type="Google" id="ProtNLM"/>
    </source>
</evidence>
<feature type="transmembrane region" description="Helical" evidence="2">
    <location>
        <begin position="49"/>
        <end position="73"/>
    </location>
</feature>
<name>A0A3N2BY55_9MICO</name>
<proteinExistence type="predicted"/>
<reference evidence="3 4" key="1">
    <citation type="submission" date="2018-11" db="EMBL/GenBank/DDBJ databases">
        <title>Sequencing the genomes of 1000 actinobacteria strains.</title>
        <authorList>
            <person name="Klenk H.-P."/>
        </authorList>
    </citation>
    <scope>NUCLEOTIDE SEQUENCE [LARGE SCALE GENOMIC DNA]</scope>
    <source>
        <strain evidence="3 4">DSM 14012</strain>
    </source>
</reference>
<keyword evidence="4" id="KW-1185">Reference proteome</keyword>
<feature type="compositionally biased region" description="Pro residues" evidence="1">
    <location>
        <begin position="1"/>
        <end position="23"/>
    </location>
</feature>
<keyword evidence="2" id="KW-0812">Transmembrane</keyword>
<feature type="region of interest" description="Disordered" evidence="1">
    <location>
        <begin position="1"/>
        <end position="40"/>
    </location>
</feature>
<dbReference type="AlphaFoldDB" id="A0A3N2BY55"/>
<dbReference type="Proteomes" id="UP000266915">
    <property type="component" value="Unassembled WGS sequence"/>
</dbReference>
<dbReference type="EMBL" id="RKHL01000001">
    <property type="protein sequence ID" value="ROR80201.1"/>
    <property type="molecule type" value="Genomic_DNA"/>
</dbReference>
<accession>A0A3N2BY55</accession>
<evidence type="ECO:0000313" key="4">
    <source>
        <dbReference type="Proteomes" id="UP000266915"/>
    </source>
</evidence>